<evidence type="ECO:0008006" key="8">
    <source>
        <dbReference type="Google" id="ProtNLM"/>
    </source>
</evidence>
<gene>
    <name evidence="6" type="ORF">BA177_04225</name>
</gene>
<dbReference type="Gene3D" id="1.10.1040.10">
    <property type="entry name" value="N-(1-d-carboxylethyl)-l-norvaline Dehydrogenase, domain 2"/>
    <property type="match status" value="1"/>
</dbReference>
<protein>
    <recommendedName>
        <fullName evidence="8">3-hydroxyisobutyrate dehydrogenase</fullName>
    </recommendedName>
</protein>
<evidence type="ECO:0000313" key="7">
    <source>
        <dbReference type="Proteomes" id="UP000092695"/>
    </source>
</evidence>
<accession>A0A193LDR5</accession>
<keyword evidence="7" id="KW-1185">Reference proteome</keyword>
<dbReference type="InterPro" id="IPR008927">
    <property type="entry name" value="6-PGluconate_DH-like_C_sf"/>
</dbReference>
<dbReference type="PANTHER" id="PTHR43580:SF2">
    <property type="entry name" value="CYTOKINE-LIKE NUCLEAR FACTOR N-PAC"/>
    <property type="match status" value="1"/>
</dbReference>
<dbReference type="EMBL" id="CP016268">
    <property type="protein sequence ID" value="ANO50524.1"/>
    <property type="molecule type" value="Genomic_DNA"/>
</dbReference>
<dbReference type="InterPro" id="IPR006115">
    <property type="entry name" value="6PGDH_NADP-bd"/>
</dbReference>
<proteinExistence type="predicted"/>
<reference evidence="6 7" key="1">
    <citation type="submission" date="2016-06" db="EMBL/GenBank/DDBJ databases">
        <title>Complete genome sequence of a deep-branching marine Gamma Proteobacterium Woeseia oceani type strain XK5.</title>
        <authorList>
            <person name="Mu D."/>
            <person name="Du Z."/>
        </authorList>
    </citation>
    <scope>NUCLEOTIDE SEQUENCE [LARGE SCALE GENOMIC DNA]</scope>
    <source>
        <strain evidence="6 7">XK5</strain>
    </source>
</reference>
<dbReference type="Gene3D" id="3.40.50.720">
    <property type="entry name" value="NAD(P)-binding Rossmann-like Domain"/>
    <property type="match status" value="1"/>
</dbReference>
<dbReference type="STRING" id="1548547.BA177_04225"/>
<evidence type="ECO:0000259" key="4">
    <source>
        <dbReference type="Pfam" id="PF03446"/>
    </source>
</evidence>
<evidence type="ECO:0000256" key="3">
    <source>
        <dbReference type="PIRSR" id="PIRSR000103-1"/>
    </source>
</evidence>
<keyword evidence="2" id="KW-0520">NAD</keyword>
<dbReference type="GO" id="GO:0050661">
    <property type="term" value="F:NADP binding"/>
    <property type="evidence" value="ECO:0007669"/>
    <property type="project" value="InterPro"/>
</dbReference>
<evidence type="ECO:0000256" key="1">
    <source>
        <dbReference type="ARBA" id="ARBA00023002"/>
    </source>
</evidence>
<dbReference type="Pfam" id="PF03446">
    <property type="entry name" value="NAD_binding_2"/>
    <property type="match status" value="1"/>
</dbReference>
<dbReference type="InterPro" id="IPR013328">
    <property type="entry name" value="6PGD_dom2"/>
</dbReference>
<evidence type="ECO:0000313" key="6">
    <source>
        <dbReference type="EMBL" id="ANO50524.1"/>
    </source>
</evidence>
<organism evidence="6 7">
    <name type="scientific">Woeseia oceani</name>
    <dbReference type="NCBI Taxonomy" id="1548547"/>
    <lineage>
        <taxon>Bacteria</taxon>
        <taxon>Pseudomonadati</taxon>
        <taxon>Pseudomonadota</taxon>
        <taxon>Gammaproteobacteria</taxon>
        <taxon>Woeseiales</taxon>
        <taxon>Woeseiaceae</taxon>
        <taxon>Woeseia</taxon>
    </lineage>
</organism>
<dbReference type="InterPro" id="IPR051265">
    <property type="entry name" value="HIBADH-related_NP60_sf"/>
</dbReference>
<sequence>MGQAMAPRLLEAGFDLTVWNRSSATTDSLRDAGARVVAQPADIWRHTDVAISMLRDYNATRSVMEDESGLLAEGCVGKLICDMATYAPADTLALAALANERGARYVDAPVGGTVDPARSGKLVVFTGGSADDTDQLQPILSPLSRRVFNMGQQGNGAKMKMVMNLVLTVYWEAIAEGLAMAEGGGLDPGAVLDVLAETPAALPILLSKKELLLGQSDTVGFDINGVQKDMRAVMRTVAELGLSAPAASGTLDAVSAAASCGAYGDQDVAKLASYRRGQLFSWDRKNEP</sequence>
<dbReference type="InterPro" id="IPR036291">
    <property type="entry name" value="NAD(P)-bd_dom_sf"/>
</dbReference>
<keyword evidence="1" id="KW-0560">Oxidoreductase</keyword>
<evidence type="ECO:0000259" key="5">
    <source>
        <dbReference type="Pfam" id="PF14833"/>
    </source>
</evidence>
<dbReference type="PANTHER" id="PTHR43580">
    <property type="entry name" value="OXIDOREDUCTASE GLYR1-RELATED"/>
    <property type="match status" value="1"/>
</dbReference>
<dbReference type="Pfam" id="PF14833">
    <property type="entry name" value="NAD_binding_11"/>
    <property type="match status" value="1"/>
</dbReference>
<dbReference type="GO" id="GO:0051287">
    <property type="term" value="F:NAD binding"/>
    <property type="evidence" value="ECO:0007669"/>
    <property type="project" value="InterPro"/>
</dbReference>
<dbReference type="SUPFAM" id="SSF48179">
    <property type="entry name" value="6-phosphogluconate dehydrogenase C-terminal domain-like"/>
    <property type="match status" value="1"/>
</dbReference>
<dbReference type="InterPro" id="IPR015815">
    <property type="entry name" value="HIBADH-related"/>
</dbReference>
<name>A0A193LDR5_9GAMM</name>
<feature type="domain" description="3-hydroxyisobutyrate dehydrogenase-like NAD-binding" evidence="5">
    <location>
        <begin position="154"/>
        <end position="272"/>
    </location>
</feature>
<dbReference type="InterPro" id="IPR029154">
    <property type="entry name" value="HIBADH-like_NADP-bd"/>
</dbReference>
<dbReference type="AlphaFoldDB" id="A0A193LDR5"/>
<feature type="domain" description="6-phosphogluconate dehydrogenase NADP-binding" evidence="4">
    <location>
        <begin position="1"/>
        <end position="151"/>
    </location>
</feature>
<dbReference type="Proteomes" id="UP000092695">
    <property type="component" value="Chromosome"/>
</dbReference>
<dbReference type="PIRSF" id="PIRSF000103">
    <property type="entry name" value="HIBADH"/>
    <property type="match status" value="1"/>
</dbReference>
<evidence type="ECO:0000256" key="2">
    <source>
        <dbReference type="ARBA" id="ARBA00023027"/>
    </source>
</evidence>
<dbReference type="SUPFAM" id="SSF51735">
    <property type="entry name" value="NAD(P)-binding Rossmann-fold domains"/>
    <property type="match status" value="1"/>
</dbReference>
<dbReference type="GO" id="GO:0016491">
    <property type="term" value="F:oxidoreductase activity"/>
    <property type="evidence" value="ECO:0007669"/>
    <property type="project" value="UniProtKB-KW"/>
</dbReference>
<dbReference type="KEGG" id="woc:BA177_04225"/>
<feature type="active site" evidence="3">
    <location>
        <position position="160"/>
    </location>
</feature>